<dbReference type="SUPFAM" id="SSF56300">
    <property type="entry name" value="Metallo-dependent phosphatases"/>
    <property type="match status" value="1"/>
</dbReference>
<organism evidence="4 5">
    <name type="scientific">Scytonema hofmannii FACHB-248</name>
    <dbReference type="NCBI Taxonomy" id="1842502"/>
    <lineage>
        <taxon>Bacteria</taxon>
        <taxon>Bacillati</taxon>
        <taxon>Cyanobacteriota</taxon>
        <taxon>Cyanophyceae</taxon>
        <taxon>Nostocales</taxon>
        <taxon>Scytonemataceae</taxon>
        <taxon>Scytonema</taxon>
    </lineage>
</organism>
<evidence type="ECO:0000256" key="2">
    <source>
        <dbReference type="ARBA" id="ARBA00022801"/>
    </source>
</evidence>
<dbReference type="Pfam" id="PF00149">
    <property type="entry name" value="Metallophos"/>
    <property type="match status" value="1"/>
</dbReference>
<protein>
    <submittedName>
        <fullName evidence="4">Metallophosphoesterase</fullName>
    </submittedName>
</protein>
<dbReference type="PANTHER" id="PTHR31302:SF31">
    <property type="entry name" value="PHOSPHODIESTERASE YAEI"/>
    <property type="match status" value="1"/>
</dbReference>
<feature type="domain" description="Calcineurin-like phosphoesterase" evidence="3">
    <location>
        <begin position="48"/>
        <end position="238"/>
    </location>
</feature>
<comment type="caution">
    <text evidence="4">The sequence shown here is derived from an EMBL/GenBank/DDBJ whole genome shotgun (WGS) entry which is preliminary data.</text>
</comment>
<dbReference type="Gene3D" id="3.60.21.10">
    <property type="match status" value="1"/>
</dbReference>
<evidence type="ECO:0000313" key="4">
    <source>
        <dbReference type="EMBL" id="MBD2607622.1"/>
    </source>
</evidence>
<dbReference type="InterPro" id="IPR029052">
    <property type="entry name" value="Metallo-depent_PP-like"/>
</dbReference>
<dbReference type="EMBL" id="JACJTA010000068">
    <property type="protein sequence ID" value="MBD2607622.1"/>
    <property type="molecule type" value="Genomic_DNA"/>
</dbReference>
<dbReference type="PANTHER" id="PTHR31302">
    <property type="entry name" value="TRANSMEMBRANE PROTEIN WITH METALLOPHOSPHOESTERASE DOMAIN-RELATED"/>
    <property type="match status" value="1"/>
</dbReference>
<name>A0ABR8GVT0_9CYAN</name>
<keyword evidence="5" id="KW-1185">Reference proteome</keyword>
<evidence type="ECO:0000259" key="3">
    <source>
        <dbReference type="Pfam" id="PF00149"/>
    </source>
</evidence>
<dbReference type="Proteomes" id="UP000660380">
    <property type="component" value="Unassembled WGS sequence"/>
</dbReference>
<dbReference type="InterPro" id="IPR051158">
    <property type="entry name" value="Metallophosphoesterase_sf"/>
</dbReference>
<dbReference type="RefSeq" id="WP_029633319.1">
    <property type="nucleotide sequence ID" value="NZ_JACJTA010000068.1"/>
</dbReference>
<dbReference type="InterPro" id="IPR004843">
    <property type="entry name" value="Calcineurin-like_PHP"/>
</dbReference>
<sequence>MQINYISNHPIHQIPFITAASSGAGMVDKVLPVLPAQVDSLPPGLEAIIATSDLQGRDPNNQRLLGHLVAEELEILAEQGKIPSPKTTGIILAGDFYAKIDKRGGVGDVREVWQAFSSRFRWVVGVGGNHDSFGKTPENIMEFQNERGIHYLDGNTISVDDIRIAGISGIIGKSNKPFRRLEKDFRKAIQNIVKELPNILILHEGPNDVEAKLMGNESIRAELATATDLLVICGHSHWKVPMTTFPKKVQVLNVDSRAVVLRVGKLPTM</sequence>
<reference evidence="4 5" key="1">
    <citation type="journal article" date="2020" name="ISME J.">
        <title>Comparative genomics reveals insights into cyanobacterial evolution and habitat adaptation.</title>
        <authorList>
            <person name="Chen M.Y."/>
            <person name="Teng W.K."/>
            <person name="Zhao L."/>
            <person name="Hu C.X."/>
            <person name="Zhou Y.K."/>
            <person name="Han B.P."/>
            <person name="Song L.R."/>
            <person name="Shu W.S."/>
        </authorList>
    </citation>
    <scope>NUCLEOTIDE SEQUENCE [LARGE SCALE GENOMIC DNA]</scope>
    <source>
        <strain evidence="4 5">FACHB-248</strain>
    </source>
</reference>
<proteinExistence type="predicted"/>
<keyword evidence="1" id="KW-0479">Metal-binding</keyword>
<evidence type="ECO:0000256" key="1">
    <source>
        <dbReference type="ARBA" id="ARBA00022723"/>
    </source>
</evidence>
<evidence type="ECO:0000313" key="5">
    <source>
        <dbReference type="Proteomes" id="UP000660380"/>
    </source>
</evidence>
<keyword evidence="2" id="KW-0378">Hydrolase</keyword>
<gene>
    <name evidence="4" type="ORF">H6G81_24625</name>
</gene>
<accession>A0ABR8GVT0</accession>